<gene>
    <name evidence="2" type="ORF">K0U00_24405</name>
</gene>
<sequence length="144" mass="15213">QTQPTAEPPAANQPEAGSNAAANNPYAAAGIDDPEAFEAIFDQIKSAVAGGDKDKVADYVLFPMRLNTAKANTIIKNKEDFINKYDAILTAPVKKALANQKIDSLFVNDQGVMVGNGEMWFGATAGSPQKYGIIAVNHDTVGTD</sequence>
<dbReference type="EMBL" id="JAHZIK010000777">
    <property type="protein sequence ID" value="MBW7457186.1"/>
    <property type="molecule type" value="Genomic_DNA"/>
</dbReference>
<feature type="compositionally biased region" description="Low complexity" evidence="1">
    <location>
        <begin position="16"/>
        <end position="27"/>
    </location>
</feature>
<keyword evidence="3" id="KW-1185">Reference proteome</keyword>
<accession>A0ABS7C929</accession>
<name>A0ABS7C929_9BACL</name>
<feature type="region of interest" description="Disordered" evidence="1">
    <location>
        <begin position="1"/>
        <end position="27"/>
    </location>
</feature>
<comment type="caution">
    <text evidence="2">The sequence shown here is derived from an EMBL/GenBank/DDBJ whole genome shotgun (WGS) entry which is preliminary data.</text>
</comment>
<evidence type="ECO:0000313" key="2">
    <source>
        <dbReference type="EMBL" id="MBW7457186.1"/>
    </source>
</evidence>
<evidence type="ECO:0000256" key="1">
    <source>
        <dbReference type="SAM" id="MobiDB-lite"/>
    </source>
</evidence>
<organism evidence="2 3">
    <name type="scientific">Paenibacillus sepulcri</name>
    <dbReference type="NCBI Taxonomy" id="359917"/>
    <lineage>
        <taxon>Bacteria</taxon>
        <taxon>Bacillati</taxon>
        <taxon>Bacillota</taxon>
        <taxon>Bacilli</taxon>
        <taxon>Bacillales</taxon>
        <taxon>Paenibacillaceae</taxon>
        <taxon>Paenibacillus</taxon>
    </lineage>
</organism>
<dbReference type="Proteomes" id="UP001519887">
    <property type="component" value="Unassembled WGS sequence"/>
</dbReference>
<evidence type="ECO:0000313" key="3">
    <source>
        <dbReference type="Proteomes" id="UP001519887"/>
    </source>
</evidence>
<protein>
    <submittedName>
        <fullName evidence="2">Uncharacterized protein</fullName>
    </submittedName>
</protein>
<feature type="non-terminal residue" evidence="2">
    <location>
        <position position="1"/>
    </location>
</feature>
<reference evidence="2 3" key="1">
    <citation type="submission" date="2021-07" db="EMBL/GenBank/DDBJ databases">
        <title>Paenibacillus radiodurans sp. nov., isolated from the southeastern edge of Tengger Desert.</title>
        <authorList>
            <person name="Zhang G."/>
        </authorList>
    </citation>
    <scope>NUCLEOTIDE SEQUENCE [LARGE SCALE GENOMIC DNA]</scope>
    <source>
        <strain evidence="2 3">CCM 7311</strain>
    </source>
</reference>
<proteinExistence type="predicted"/>